<protein>
    <recommendedName>
        <fullName evidence="6">Iron-binding zinc finger CDGSH type domain-containing protein</fullName>
    </recommendedName>
</protein>
<dbReference type="Proteomes" id="UP001499884">
    <property type="component" value="Unassembled WGS sequence"/>
</dbReference>
<evidence type="ECO:0000256" key="5">
    <source>
        <dbReference type="SAM" id="MobiDB-lite"/>
    </source>
</evidence>
<comment type="caution">
    <text evidence="7">The sequence shown here is derived from an EMBL/GenBank/DDBJ whole genome shotgun (WGS) entry which is preliminary data.</text>
</comment>
<dbReference type="EMBL" id="BAABEP010000009">
    <property type="protein sequence ID" value="GAA3721765.1"/>
    <property type="molecule type" value="Genomic_DNA"/>
</dbReference>
<reference evidence="8" key="1">
    <citation type="journal article" date="2019" name="Int. J. Syst. Evol. Microbiol.">
        <title>The Global Catalogue of Microorganisms (GCM) 10K type strain sequencing project: providing services to taxonomists for standard genome sequencing and annotation.</title>
        <authorList>
            <consortium name="The Broad Institute Genomics Platform"/>
            <consortium name="The Broad Institute Genome Sequencing Center for Infectious Disease"/>
            <person name="Wu L."/>
            <person name="Ma J."/>
        </authorList>
    </citation>
    <scope>NUCLEOTIDE SEQUENCE [LARGE SCALE GENOMIC DNA]</scope>
    <source>
        <strain evidence="8">JCM 30846</strain>
    </source>
</reference>
<keyword evidence="4" id="KW-0411">Iron-sulfur</keyword>
<evidence type="ECO:0000256" key="1">
    <source>
        <dbReference type="ARBA" id="ARBA00022714"/>
    </source>
</evidence>
<feature type="domain" description="Iron-binding zinc finger CDGSH type" evidence="6">
    <location>
        <begin position="22"/>
        <end position="66"/>
    </location>
</feature>
<feature type="compositionally biased region" description="Basic and acidic residues" evidence="5">
    <location>
        <begin position="73"/>
        <end position="84"/>
    </location>
</feature>
<dbReference type="InterPro" id="IPR018967">
    <property type="entry name" value="FeS-contain_CDGSH-typ"/>
</dbReference>
<dbReference type="RefSeq" id="WP_345643943.1">
    <property type="nucleotide sequence ID" value="NZ_BAABEP010000009.1"/>
</dbReference>
<evidence type="ECO:0000256" key="3">
    <source>
        <dbReference type="ARBA" id="ARBA00023004"/>
    </source>
</evidence>
<dbReference type="SMART" id="SM00704">
    <property type="entry name" value="ZnF_CDGSH"/>
    <property type="match status" value="1"/>
</dbReference>
<dbReference type="Gene3D" id="3.40.5.90">
    <property type="entry name" value="CDGSH iron-sulfur domain, mitoNEET-type"/>
    <property type="match status" value="1"/>
</dbReference>
<gene>
    <name evidence="7" type="ORF">GCM10023082_19330</name>
</gene>
<keyword evidence="8" id="KW-1185">Reference proteome</keyword>
<dbReference type="InterPro" id="IPR042216">
    <property type="entry name" value="MitoNEET_CISD"/>
</dbReference>
<evidence type="ECO:0000259" key="6">
    <source>
        <dbReference type="SMART" id="SM00704"/>
    </source>
</evidence>
<evidence type="ECO:0000313" key="7">
    <source>
        <dbReference type="EMBL" id="GAA3721765.1"/>
    </source>
</evidence>
<name>A0ABP7EP18_9ACTN</name>
<organism evidence="7 8">
    <name type="scientific">Streptomyces tremellae</name>
    <dbReference type="NCBI Taxonomy" id="1124239"/>
    <lineage>
        <taxon>Bacteria</taxon>
        <taxon>Bacillati</taxon>
        <taxon>Actinomycetota</taxon>
        <taxon>Actinomycetes</taxon>
        <taxon>Kitasatosporales</taxon>
        <taxon>Streptomycetaceae</taxon>
        <taxon>Streptomyces</taxon>
    </lineage>
</organism>
<proteinExistence type="predicted"/>
<evidence type="ECO:0000313" key="8">
    <source>
        <dbReference type="Proteomes" id="UP001499884"/>
    </source>
</evidence>
<keyword evidence="3" id="KW-0408">Iron</keyword>
<keyword evidence="1" id="KW-0001">2Fe-2S</keyword>
<sequence length="84" mass="8961">MNASPDPARRVTLDPGGPLLLEGPVDVAVGDDTVAHSDRPVVAVCTCRRSRRYPWCDTSHRHRSRRQGGGQREGGERAADGGAA</sequence>
<keyword evidence="2" id="KW-0479">Metal-binding</keyword>
<accession>A0ABP7EP18</accession>
<evidence type="ECO:0000256" key="2">
    <source>
        <dbReference type="ARBA" id="ARBA00022723"/>
    </source>
</evidence>
<dbReference type="Pfam" id="PF09360">
    <property type="entry name" value="zf-CDGSH"/>
    <property type="match status" value="1"/>
</dbReference>
<evidence type="ECO:0000256" key="4">
    <source>
        <dbReference type="ARBA" id="ARBA00023014"/>
    </source>
</evidence>
<feature type="region of interest" description="Disordered" evidence="5">
    <location>
        <begin position="57"/>
        <end position="84"/>
    </location>
</feature>